<dbReference type="InterPro" id="IPR016024">
    <property type="entry name" value="ARM-type_fold"/>
</dbReference>
<gene>
    <name evidence="8" type="primary">vha-15</name>
    <name evidence="8" type="ORF">T4D_16857</name>
</gene>
<keyword evidence="2" id="KW-0813">Transport</keyword>
<evidence type="ECO:0000313" key="8">
    <source>
        <dbReference type="EMBL" id="KRY88804.1"/>
    </source>
</evidence>
<proteinExistence type="inferred from homology"/>
<comment type="function">
    <text evidence="5">Subunit of the V1 complex of vacuolar(H+)-ATPase (V-ATPase), a multisubunit enzyme composed of a peripheral complex (V1) that hydrolyzes ATP and a membrane integral complex (V0) that translocates protons. V-ATPase is responsible for acidifying and maintaining the pH of intracellular compartments and in some cell types, is targeted to the plasma membrane, where it is responsible for acidifying the extracellular environment. Subunit H is essential for V-ATPase activity, but not for the assembly of the complex.</text>
</comment>
<dbReference type="AlphaFoldDB" id="A0A0V1FS13"/>
<dbReference type="Gene3D" id="1.25.10.10">
    <property type="entry name" value="Leucine-rich Repeat Variant"/>
    <property type="match status" value="1"/>
</dbReference>
<dbReference type="EMBL" id="JYDT01000038">
    <property type="protein sequence ID" value="KRY88804.1"/>
    <property type="molecule type" value="Genomic_DNA"/>
</dbReference>
<name>A0A0V1FS13_TRIPS</name>
<reference evidence="8 9" key="1">
    <citation type="submission" date="2015-01" db="EMBL/GenBank/DDBJ databases">
        <title>Evolution of Trichinella species and genotypes.</title>
        <authorList>
            <person name="Korhonen P.K."/>
            <person name="Edoardo P."/>
            <person name="Giuseppe L.R."/>
            <person name="Gasser R.B."/>
        </authorList>
    </citation>
    <scope>NUCLEOTIDE SEQUENCE [LARGE SCALE GENOMIC DNA]</scope>
    <source>
        <strain evidence="8">ISS470</strain>
    </source>
</reference>
<comment type="caution">
    <text evidence="8">The sequence shown here is derived from an EMBL/GenBank/DDBJ whole genome shotgun (WGS) entry which is preliminary data.</text>
</comment>
<keyword evidence="3" id="KW-0375">Hydrogen ion transport</keyword>
<organism evidence="8 9">
    <name type="scientific">Trichinella pseudospiralis</name>
    <name type="common">Parasitic roundworm</name>
    <dbReference type="NCBI Taxonomy" id="6337"/>
    <lineage>
        <taxon>Eukaryota</taxon>
        <taxon>Metazoa</taxon>
        <taxon>Ecdysozoa</taxon>
        <taxon>Nematoda</taxon>
        <taxon>Enoplea</taxon>
        <taxon>Dorylaimia</taxon>
        <taxon>Trichinellida</taxon>
        <taxon>Trichinellidae</taxon>
        <taxon>Trichinella</taxon>
    </lineage>
</organism>
<dbReference type="Pfam" id="PF11698">
    <property type="entry name" value="V-ATPase_H_C"/>
    <property type="match status" value="1"/>
</dbReference>
<dbReference type="OrthoDB" id="10263554at2759"/>
<dbReference type="GO" id="GO:0005765">
    <property type="term" value="C:lysosomal membrane"/>
    <property type="evidence" value="ECO:0007669"/>
    <property type="project" value="TreeGrafter"/>
</dbReference>
<feature type="non-terminal residue" evidence="8">
    <location>
        <position position="1"/>
    </location>
</feature>
<sequence length="539" mass="62345">LSVSNYIRSVGNTDKLFNMNELNGKGNAEKTSLPLDNVQAIQEEMDRHAVDMIMATSKLYMESLEVKTCRPNWRSYLQSSMITQEDFNFITAYETVKGEEKRAFLENNKLQCARTFVSLMSNISKDQTVRCVLTMIDDMIQEDRSRVEIFISYARKEKQSVWTPFLALLTRVDGFVINQVSLIITKMACCGVDLMDGADLTYFLTWLKDRLRTPGNEYIHTTARCLQMLLRIEEYRFAFVNIDGISTILSTLAGRANFQLQYQLIFCIWCLTFSPDIAEKMHRYIDEVLLKRVYTSIIFRLGVISTIAEVVSETSKEKVIRIALATLRNLLEKPEDASIARENAIQMVQCKITKTLDLLMSKTVDDQEFTEDMEFLADRLQSSVQDLSSFDEYLTEVKSGRLQWSPVHKSEKFWKENTQRFNEKNFEVLKILIKILEVGDDPLILCVAAHDLGEYVRHYPRGKTVIEQLNGKTMVMRLLTHEDPNVRYHALLSVQKIMVHNWEYLGKQLEKENQENKQKLTAPNRSKPLEANTATETKM</sequence>
<dbReference type="Gene3D" id="1.25.40.150">
    <property type="entry name" value="V-type ATPase, subunit H, C-terminal domain"/>
    <property type="match status" value="1"/>
</dbReference>
<evidence type="ECO:0000256" key="3">
    <source>
        <dbReference type="ARBA" id="ARBA00022781"/>
    </source>
</evidence>
<evidence type="ECO:0000256" key="1">
    <source>
        <dbReference type="ARBA" id="ARBA00008613"/>
    </source>
</evidence>
<comment type="similarity">
    <text evidence="1">Belongs to the V-ATPase H subunit family.</text>
</comment>
<accession>A0A0V1FS13</accession>
<dbReference type="InterPro" id="IPR011989">
    <property type="entry name" value="ARM-like"/>
</dbReference>
<keyword evidence="4" id="KW-0406">Ion transport</keyword>
<dbReference type="PANTHER" id="PTHR10698:SF0">
    <property type="entry name" value="V-TYPE PROTON ATPASE SUBUNIT H"/>
    <property type="match status" value="1"/>
</dbReference>
<dbReference type="GO" id="GO:0000221">
    <property type="term" value="C:vacuolar proton-transporting V-type ATPase, V1 domain"/>
    <property type="evidence" value="ECO:0007669"/>
    <property type="project" value="InterPro"/>
</dbReference>
<dbReference type="Pfam" id="PF03224">
    <property type="entry name" value="V-ATPase_H_N"/>
    <property type="match status" value="1"/>
</dbReference>
<dbReference type="InterPro" id="IPR038497">
    <property type="entry name" value="ATPase_V1-cplx_hsu_C_sf"/>
</dbReference>
<evidence type="ECO:0000256" key="6">
    <source>
        <dbReference type="ARBA" id="ARBA00069910"/>
    </source>
</evidence>
<dbReference type="CDD" id="cd00256">
    <property type="entry name" value="VATPase_H"/>
    <property type="match status" value="1"/>
</dbReference>
<dbReference type="GO" id="GO:0046961">
    <property type="term" value="F:proton-transporting ATPase activity, rotational mechanism"/>
    <property type="evidence" value="ECO:0007669"/>
    <property type="project" value="InterPro"/>
</dbReference>
<evidence type="ECO:0000256" key="7">
    <source>
        <dbReference type="ARBA" id="ARBA00075194"/>
    </source>
</evidence>
<evidence type="ECO:0000256" key="2">
    <source>
        <dbReference type="ARBA" id="ARBA00022448"/>
    </source>
</evidence>
<dbReference type="FunFam" id="1.25.40.150:FF:000001">
    <property type="entry name" value="V-type proton ATPase subunit H"/>
    <property type="match status" value="1"/>
</dbReference>
<evidence type="ECO:0000256" key="4">
    <source>
        <dbReference type="ARBA" id="ARBA00023065"/>
    </source>
</evidence>
<evidence type="ECO:0000256" key="5">
    <source>
        <dbReference type="ARBA" id="ARBA00046225"/>
    </source>
</evidence>
<dbReference type="PANTHER" id="PTHR10698">
    <property type="entry name" value="V-TYPE PROTON ATPASE SUBUNIT H"/>
    <property type="match status" value="1"/>
</dbReference>
<evidence type="ECO:0000313" key="9">
    <source>
        <dbReference type="Proteomes" id="UP000054995"/>
    </source>
</evidence>
<dbReference type="SUPFAM" id="SSF48371">
    <property type="entry name" value="ARM repeat"/>
    <property type="match status" value="1"/>
</dbReference>
<dbReference type="InterPro" id="IPR004908">
    <property type="entry name" value="ATPase_V1-cplx_hsu"/>
</dbReference>
<feature type="non-terminal residue" evidence="8">
    <location>
        <position position="539"/>
    </location>
</feature>
<dbReference type="Proteomes" id="UP000054995">
    <property type="component" value="Unassembled WGS sequence"/>
</dbReference>
<dbReference type="FunFam" id="1.25.10.10:FF:000067">
    <property type="entry name" value="V-type proton ATPase subunit H"/>
    <property type="match status" value="1"/>
</dbReference>
<keyword evidence="9" id="KW-1185">Reference proteome</keyword>
<dbReference type="InterPro" id="IPR011987">
    <property type="entry name" value="ATPase_V1-cplx_hsu_C"/>
</dbReference>
<protein>
    <recommendedName>
        <fullName evidence="6">Probable V-type proton ATPase subunit H 2</fullName>
    </recommendedName>
    <alternativeName>
        <fullName evidence="7">Vacuolar proton pump subunit H 2</fullName>
    </alternativeName>
</protein>